<dbReference type="EMBL" id="JAANHZ010000421">
    <property type="protein sequence ID" value="KAG5311152.1"/>
    <property type="molecule type" value="Genomic_DNA"/>
</dbReference>
<evidence type="ECO:0000313" key="8">
    <source>
        <dbReference type="Proteomes" id="UP000667349"/>
    </source>
</evidence>
<dbReference type="SUPFAM" id="SSF48371">
    <property type="entry name" value="ARM repeat"/>
    <property type="match status" value="2"/>
</dbReference>
<dbReference type="GO" id="GO:0051301">
    <property type="term" value="P:cell division"/>
    <property type="evidence" value="ECO:0007669"/>
    <property type="project" value="UniProtKB-KW"/>
</dbReference>
<evidence type="ECO:0000256" key="2">
    <source>
        <dbReference type="ARBA" id="ARBA00018804"/>
    </source>
</evidence>
<feature type="non-terminal residue" evidence="7">
    <location>
        <position position="1"/>
    </location>
</feature>
<keyword evidence="8" id="KW-1185">Reference proteome</keyword>
<reference evidence="7" key="1">
    <citation type="submission" date="2020-02" db="EMBL/GenBank/DDBJ databases">
        <title>Relaxed selection underlies rapid genomic changes in the transitions from sociality to social parasitism in ants.</title>
        <authorList>
            <person name="Bi X."/>
        </authorList>
    </citation>
    <scope>NUCLEOTIDE SEQUENCE</scope>
    <source>
        <strain evidence="7">BGI-DK2013a</strain>
        <tissue evidence="7">Whole body</tissue>
    </source>
</reference>
<proteinExistence type="inferred from homology"/>
<dbReference type="Proteomes" id="UP000667349">
    <property type="component" value="Unassembled WGS sequence"/>
</dbReference>
<comment type="similarity">
    <text evidence="1">Belongs to the ataxin-10 family.</text>
</comment>
<dbReference type="PANTHER" id="PTHR13255">
    <property type="entry name" value="ATAXIN-10"/>
    <property type="match status" value="1"/>
</dbReference>
<keyword evidence="4" id="KW-0131">Cell cycle</keyword>
<dbReference type="GO" id="GO:0031175">
    <property type="term" value="P:neuron projection development"/>
    <property type="evidence" value="ECO:0007669"/>
    <property type="project" value="TreeGrafter"/>
</dbReference>
<dbReference type="AlphaFoldDB" id="A0A836EC61"/>
<accession>A0A836EC61</accession>
<evidence type="ECO:0000313" key="7">
    <source>
        <dbReference type="EMBL" id="KAG5311152.1"/>
    </source>
</evidence>
<comment type="function">
    <text evidence="5">May play a role in the regulation of cytokinesis. May play a role in signaling by stimulating protein glycosylation. Induces neuritogenesis by activating the Ras-MAP kinase pathway and is necessary for the survival of cerebellar neurons. Does not appear to play a major role in ciliogenesis.</text>
</comment>
<evidence type="ECO:0000256" key="5">
    <source>
        <dbReference type="ARBA" id="ARBA00045173"/>
    </source>
</evidence>
<name>A0A836EC61_9HYME</name>
<dbReference type="Pfam" id="PF09759">
    <property type="entry name" value="Atx10homo_assoc"/>
    <property type="match status" value="1"/>
</dbReference>
<dbReference type="PANTHER" id="PTHR13255:SF0">
    <property type="entry name" value="ATAXIN-10"/>
    <property type="match status" value="1"/>
</dbReference>
<dbReference type="InterPro" id="IPR019156">
    <property type="entry name" value="Ataxin-10_domain"/>
</dbReference>
<organism evidence="7 8">
    <name type="scientific">Acromyrmex insinuator</name>
    <dbReference type="NCBI Taxonomy" id="230686"/>
    <lineage>
        <taxon>Eukaryota</taxon>
        <taxon>Metazoa</taxon>
        <taxon>Ecdysozoa</taxon>
        <taxon>Arthropoda</taxon>
        <taxon>Hexapoda</taxon>
        <taxon>Insecta</taxon>
        <taxon>Pterygota</taxon>
        <taxon>Neoptera</taxon>
        <taxon>Endopterygota</taxon>
        <taxon>Hymenoptera</taxon>
        <taxon>Apocrita</taxon>
        <taxon>Aculeata</taxon>
        <taxon>Formicoidea</taxon>
        <taxon>Formicidae</taxon>
        <taxon>Myrmicinae</taxon>
        <taxon>Acromyrmex</taxon>
    </lineage>
</organism>
<dbReference type="InterPro" id="IPR011989">
    <property type="entry name" value="ARM-like"/>
</dbReference>
<evidence type="ECO:0000256" key="1">
    <source>
        <dbReference type="ARBA" id="ARBA00008384"/>
    </source>
</evidence>
<keyword evidence="3" id="KW-0132">Cell division</keyword>
<gene>
    <name evidence="7" type="primary">Atxn10</name>
    <name evidence="7" type="ORF">G6Z75_0012808</name>
</gene>
<feature type="non-terminal residue" evidence="7">
    <location>
        <position position="544"/>
    </location>
</feature>
<dbReference type="Gene3D" id="1.25.10.10">
    <property type="entry name" value="Leucine-rich Repeat Variant"/>
    <property type="match status" value="1"/>
</dbReference>
<evidence type="ECO:0000256" key="4">
    <source>
        <dbReference type="ARBA" id="ARBA00023306"/>
    </source>
</evidence>
<comment type="caution">
    <text evidence="7">The sequence shown here is derived from an EMBL/GenBank/DDBJ whole genome shotgun (WGS) entry which is preliminary data.</text>
</comment>
<dbReference type="InterPro" id="IPR016024">
    <property type="entry name" value="ARM-type_fold"/>
</dbReference>
<evidence type="ECO:0000259" key="6">
    <source>
        <dbReference type="Pfam" id="PF09759"/>
    </source>
</evidence>
<protein>
    <recommendedName>
        <fullName evidence="2">Ataxin-10</fullName>
    </recommendedName>
</protein>
<sequence>MTTHIDSQKLKMIINEKDWDQLLQNVKPKHFVRQESETILDASILAQMCQVLLSEVTPDTIIILCLKCLGNSCLDSYKHKQHMIENVESVKYKSKNLYNELVESDLCKQRKNCDYPHESHFPYDGVIEWTVDYIKIHGKSTYHLIDNELDILRLSIQFLCNLFTYACPNITSTEEDILRYLNCDNLKQAILSCMQSDNRLLANAACIYVHNALKKLCHDYFTMEKKDIFLQLLKPSKEGFTSAKDALLFLLHQPNIFEDVYNNITMNEKLDLLKIIYDEVWNAWQSDFNTVLTEDQAEFLASTFCKKSDLILKTVDTYVNSIDPTEIILILNILGLLTTQCKISENVRSLLINCKCKNISFQYNLIECKNNIITFIDLLMSLHMMGKEADNYFTPITNLSQVAPNTQRRTVNVCSNISDVEESEATAANCDPQEHPAYGFKAGLIQVIANVVHKNKMCQDLFREIDGIPLLLDCCNIDARNPLILQWTIFALRNLCEGNPENQEIIKNCKKTGVPDNPALQEIGLTLHEDADGKLIRIVPLRRN</sequence>
<evidence type="ECO:0000256" key="3">
    <source>
        <dbReference type="ARBA" id="ARBA00022618"/>
    </source>
</evidence>
<dbReference type="InterPro" id="IPR051374">
    <property type="entry name" value="Ataxin-10/CTR86_families"/>
</dbReference>
<feature type="domain" description="Ataxin-10" evidence="6">
    <location>
        <begin position="440"/>
        <end position="535"/>
    </location>
</feature>
<dbReference type="GO" id="GO:0005829">
    <property type="term" value="C:cytosol"/>
    <property type="evidence" value="ECO:0007669"/>
    <property type="project" value="TreeGrafter"/>
</dbReference>